<reference evidence="1" key="1">
    <citation type="submission" date="2022-11" db="EMBL/GenBank/DDBJ databases">
        <title>Genome Sequence of Boeremia exigua.</title>
        <authorList>
            <person name="Buettner E."/>
        </authorList>
    </citation>
    <scope>NUCLEOTIDE SEQUENCE</scope>
    <source>
        <strain evidence="1">CU02</strain>
    </source>
</reference>
<gene>
    <name evidence="1" type="ORF">OPT61_g2995</name>
</gene>
<sequence length="1425" mass="159416">MSNTTAQHNEVFERARDEFLASLSPAEKIIFDRCPSAEALISNVEKMRLAKKDARGHRAVITVLGDLSNSLKPYFDTIGIFVQSHPEYAAMIWGAFHLVFKLADNHESFFRRLTTTLGRITELLPHYNEIAVKCKTGPSLRLQSSLCKVYEDLLLFCQSIVRVFTKDDGKAKRSVRVTTSLLWKPFDARFEELLDNFRFHASFVKSELLLLDLLETKQGKDELASQIQSVKAELRRLDRVISSRNTNDMTEQSVRDLEKRLSEARRDKVYNIQQWINPPSFAQEFERARDHKEPGTAEWLLSEDLVNRWLQSSTNSYNGTGNNFDERTVWIQGNPGCGKTILAASTVEELTTVSQSPGSEYPVIYFFFRAGYRDFEDPISLSQSLLAQIFHAKRDDGDIIDKFAFIMDENSLGQLHATRSVMVELFQLCVTGCGTVLVVVDGIDESSEPEAVVEDLLLLTRETNVKLLLFSRPNVSALYNSVLGTQCLNVRDKNNKDIETYAISRLKEMVEDDMLPSHLDTSDLVEHLSLGANGMFLWIRLMTSFLNSPALTRRQRSEAVLNITVPEGIDIERDLARRVFAWLIHCKRPLTVRELRVAVSQETTMNVNDEDDFVDFRRAVILSCSGLVEAQRLSKPAVASSVDSFQFIHLSAKKFLLSEMSDVAKGSPDEQTPLSRIMDSRQKVIMDIATRCLVVLACCLPAQPLSGSPDAEISRATFCDTFPFLEYVVCFWIDHLRDTQLEACIQHQAYSEVLKALARFLSLNRTIMAYIEASYVLGIVPPTERLDEWSQHLKSRSVASQIESSLLSNVLNNAEELSRYLGALQKEWSAHLLHKPKAIWEDVTAFTTSRLIEQTGKTQVRTLIMDPPEVQSRSSRYLSKISEMSEDGKTVAILSIWPSKDFETSAQSSMTPIASMLHTLCNGWVARYELWTVADDPSCIADGCIPLDADEVHLQIQRSIWQFDPSYSHGYWKIQFPTAISPDTSVICIIRTVYAFTVTKSNEAKMHTTLLPLHLYPALRNIWPPPPGLQGPADVAESAGGSQDKSKSGFRKSISGLLKPGTSHRRSRSLPKEEDPSCKKTKNESSRLHMWSKSFTRSRTPEGRSSAYQRRYKHSISFAHHGAFLLFVDHVDGAAQNNIALFGVDTKGHLKLSFVKTTREVCCQKLTAPPPKVVCHPRSSLLAFYFPKVSGLSRVMLWNFSRESNAVLEVYQTSEFGPETIEDVHFSRDGDHLVIQISSSEAPEVVSIDPRLFSAEPSINGAENQDSHPVSNTITADPSPGPSIQVSGAAGPAQFEPTTSVASNGSASGTNIVHTSSQITIRKWSGSGEGLERQTKAEVLRLTRLPAWDSSNPSSVAISAPQAGDDRVRVVLNKSARPWDDMVQDVDVHLPALVSKDMASLEIEDDGGQLQQAGNVRVTQYVENS</sequence>
<name>A0ACC2IJJ6_9PLEO</name>
<accession>A0ACC2IJJ6</accession>
<dbReference type="Proteomes" id="UP001153331">
    <property type="component" value="Unassembled WGS sequence"/>
</dbReference>
<proteinExistence type="predicted"/>
<evidence type="ECO:0000313" key="2">
    <source>
        <dbReference type="Proteomes" id="UP001153331"/>
    </source>
</evidence>
<organism evidence="1 2">
    <name type="scientific">Boeremia exigua</name>
    <dbReference type="NCBI Taxonomy" id="749465"/>
    <lineage>
        <taxon>Eukaryota</taxon>
        <taxon>Fungi</taxon>
        <taxon>Dikarya</taxon>
        <taxon>Ascomycota</taxon>
        <taxon>Pezizomycotina</taxon>
        <taxon>Dothideomycetes</taxon>
        <taxon>Pleosporomycetidae</taxon>
        <taxon>Pleosporales</taxon>
        <taxon>Pleosporineae</taxon>
        <taxon>Didymellaceae</taxon>
        <taxon>Boeremia</taxon>
    </lineage>
</organism>
<protein>
    <submittedName>
        <fullName evidence="1">Uncharacterized protein</fullName>
    </submittedName>
</protein>
<keyword evidence="2" id="KW-1185">Reference proteome</keyword>
<comment type="caution">
    <text evidence="1">The sequence shown here is derived from an EMBL/GenBank/DDBJ whole genome shotgun (WGS) entry which is preliminary data.</text>
</comment>
<dbReference type="EMBL" id="JAPHNI010000145">
    <property type="protein sequence ID" value="KAJ8115345.1"/>
    <property type="molecule type" value="Genomic_DNA"/>
</dbReference>
<evidence type="ECO:0000313" key="1">
    <source>
        <dbReference type="EMBL" id="KAJ8115345.1"/>
    </source>
</evidence>